<sequence length="42" mass="4869">MKATSFGDREPEALQGTESDELRIPNARGSSRTYFRYLNLKY</sequence>
<gene>
    <name evidence="2" type="ORF">TIFTF001_028956</name>
</gene>
<accession>A0AA88DU57</accession>
<comment type="caution">
    <text evidence="2">The sequence shown here is derived from an EMBL/GenBank/DDBJ whole genome shotgun (WGS) entry which is preliminary data.</text>
</comment>
<feature type="region of interest" description="Disordered" evidence="1">
    <location>
        <begin position="1"/>
        <end position="25"/>
    </location>
</feature>
<evidence type="ECO:0000313" key="3">
    <source>
        <dbReference type="Proteomes" id="UP001187192"/>
    </source>
</evidence>
<name>A0AA88DU57_FICCA</name>
<proteinExistence type="predicted"/>
<dbReference type="Proteomes" id="UP001187192">
    <property type="component" value="Unassembled WGS sequence"/>
</dbReference>
<dbReference type="EMBL" id="BTGU01000092">
    <property type="protein sequence ID" value="GMN59864.1"/>
    <property type="molecule type" value="Genomic_DNA"/>
</dbReference>
<evidence type="ECO:0000313" key="2">
    <source>
        <dbReference type="EMBL" id="GMN59864.1"/>
    </source>
</evidence>
<protein>
    <submittedName>
        <fullName evidence="2">Uncharacterized protein</fullName>
    </submittedName>
</protein>
<organism evidence="2 3">
    <name type="scientific">Ficus carica</name>
    <name type="common">Common fig</name>
    <dbReference type="NCBI Taxonomy" id="3494"/>
    <lineage>
        <taxon>Eukaryota</taxon>
        <taxon>Viridiplantae</taxon>
        <taxon>Streptophyta</taxon>
        <taxon>Embryophyta</taxon>
        <taxon>Tracheophyta</taxon>
        <taxon>Spermatophyta</taxon>
        <taxon>Magnoliopsida</taxon>
        <taxon>eudicotyledons</taxon>
        <taxon>Gunneridae</taxon>
        <taxon>Pentapetalae</taxon>
        <taxon>rosids</taxon>
        <taxon>fabids</taxon>
        <taxon>Rosales</taxon>
        <taxon>Moraceae</taxon>
        <taxon>Ficeae</taxon>
        <taxon>Ficus</taxon>
    </lineage>
</organism>
<dbReference type="AlphaFoldDB" id="A0AA88DU57"/>
<keyword evidence="3" id="KW-1185">Reference proteome</keyword>
<evidence type="ECO:0000256" key="1">
    <source>
        <dbReference type="SAM" id="MobiDB-lite"/>
    </source>
</evidence>
<reference evidence="2" key="1">
    <citation type="submission" date="2023-07" db="EMBL/GenBank/DDBJ databases">
        <title>draft genome sequence of fig (Ficus carica).</title>
        <authorList>
            <person name="Takahashi T."/>
            <person name="Nishimura K."/>
        </authorList>
    </citation>
    <scope>NUCLEOTIDE SEQUENCE</scope>
</reference>